<dbReference type="Proteomes" id="UP000053558">
    <property type="component" value="Unassembled WGS sequence"/>
</dbReference>
<evidence type="ECO:0000256" key="6">
    <source>
        <dbReference type="ARBA" id="ARBA00034303"/>
    </source>
</evidence>
<dbReference type="PANTHER" id="PTHR12265">
    <property type="entry name" value="TRANSMEMBRANE PROTEIN 53"/>
    <property type="match status" value="1"/>
</dbReference>
<evidence type="ECO:0000313" key="8">
    <source>
        <dbReference type="EMBL" id="EIW82492.1"/>
    </source>
</evidence>
<dbReference type="AlphaFoldDB" id="A0A5M3MTK7"/>
<proteinExistence type="inferred from homology"/>
<dbReference type="OrthoDB" id="77878at2759"/>
<feature type="region of interest" description="Disordered" evidence="7">
    <location>
        <begin position="38"/>
        <end position="57"/>
    </location>
</feature>
<dbReference type="GeneID" id="19209049"/>
<feature type="compositionally biased region" description="Basic and acidic residues" evidence="7">
    <location>
        <begin position="41"/>
        <end position="57"/>
    </location>
</feature>
<comment type="subcellular location">
    <subcellularLocation>
        <location evidence="6">Nucleus outer membrane</location>
        <topology evidence="6">Single-pass membrane protein</topology>
    </subcellularLocation>
</comment>
<sequence length="327" mass="36977">MLLRSNRLTSAQKTTVSLDEQVEQAGFVTVGEGVYLSAPPKDGDAMKTNDSAPKDGPDSHPDVILIFGWMGSSFRPLSHYAKGYANLYPGAAQIIVQSYPSYFWELPWTRDKRVAPVVEALKETGFLTNSDAHVPRRKILTHIFSNGGALQAITLSSVLRKSGYYPPTQANPARSAVFFDSVPGVGNFGTIKRAFTLAVPNPFWRAIALLYMYSFIIGEGVASLCLSPFGYPPPTLRRMKEALEEPAFLPWASRETPRTYVWSKGDEIVPWWEVRRHAARVREYKVSERVRDEEFEGSAHVAHMIKDRKRYWDLVQDVWRASYRENK</sequence>
<dbReference type="EMBL" id="JH711577">
    <property type="protein sequence ID" value="EIW82492.1"/>
    <property type="molecule type" value="Genomic_DNA"/>
</dbReference>
<dbReference type="Pfam" id="PF05705">
    <property type="entry name" value="DUF829"/>
    <property type="match status" value="1"/>
</dbReference>
<gene>
    <name evidence="8" type="ORF">CONPUDRAFT_72705</name>
</gene>
<evidence type="ECO:0000256" key="7">
    <source>
        <dbReference type="SAM" id="MobiDB-lite"/>
    </source>
</evidence>
<name>A0A5M3MTK7_CONPW</name>
<evidence type="ECO:0000256" key="3">
    <source>
        <dbReference type="ARBA" id="ARBA00022989"/>
    </source>
</evidence>
<accession>A0A5M3MTK7</accession>
<evidence type="ECO:0000256" key="4">
    <source>
        <dbReference type="ARBA" id="ARBA00023136"/>
    </source>
</evidence>
<evidence type="ECO:0008006" key="10">
    <source>
        <dbReference type="Google" id="ProtNLM"/>
    </source>
</evidence>
<keyword evidence="3" id="KW-1133">Transmembrane helix</keyword>
<dbReference type="OMA" id="DAFEEHW"/>
<keyword evidence="5" id="KW-0539">Nucleus</keyword>
<reference evidence="9" key="1">
    <citation type="journal article" date="2012" name="Science">
        <title>The Paleozoic origin of enzymatic lignin decomposition reconstructed from 31 fungal genomes.</title>
        <authorList>
            <person name="Floudas D."/>
            <person name="Binder M."/>
            <person name="Riley R."/>
            <person name="Barry K."/>
            <person name="Blanchette R.A."/>
            <person name="Henrissat B."/>
            <person name="Martinez A.T."/>
            <person name="Otillar R."/>
            <person name="Spatafora J.W."/>
            <person name="Yadav J.S."/>
            <person name="Aerts A."/>
            <person name="Benoit I."/>
            <person name="Boyd A."/>
            <person name="Carlson A."/>
            <person name="Copeland A."/>
            <person name="Coutinho P.M."/>
            <person name="de Vries R.P."/>
            <person name="Ferreira P."/>
            <person name="Findley K."/>
            <person name="Foster B."/>
            <person name="Gaskell J."/>
            <person name="Glotzer D."/>
            <person name="Gorecki P."/>
            <person name="Heitman J."/>
            <person name="Hesse C."/>
            <person name="Hori C."/>
            <person name="Igarashi K."/>
            <person name="Jurgens J.A."/>
            <person name="Kallen N."/>
            <person name="Kersten P."/>
            <person name="Kohler A."/>
            <person name="Kuees U."/>
            <person name="Kumar T.K.A."/>
            <person name="Kuo A."/>
            <person name="LaButti K."/>
            <person name="Larrondo L.F."/>
            <person name="Lindquist E."/>
            <person name="Ling A."/>
            <person name="Lombard V."/>
            <person name="Lucas S."/>
            <person name="Lundell T."/>
            <person name="Martin R."/>
            <person name="McLaughlin D.J."/>
            <person name="Morgenstern I."/>
            <person name="Morin E."/>
            <person name="Murat C."/>
            <person name="Nagy L.G."/>
            <person name="Nolan M."/>
            <person name="Ohm R.A."/>
            <person name="Patyshakuliyeva A."/>
            <person name="Rokas A."/>
            <person name="Ruiz-Duenas F.J."/>
            <person name="Sabat G."/>
            <person name="Salamov A."/>
            <person name="Samejima M."/>
            <person name="Schmutz J."/>
            <person name="Slot J.C."/>
            <person name="St John F."/>
            <person name="Stenlid J."/>
            <person name="Sun H."/>
            <person name="Sun S."/>
            <person name="Syed K."/>
            <person name="Tsang A."/>
            <person name="Wiebenga A."/>
            <person name="Young D."/>
            <person name="Pisabarro A."/>
            <person name="Eastwood D.C."/>
            <person name="Martin F."/>
            <person name="Cullen D."/>
            <person name="Grigoriev I.V."/>
            <person name="Hibbett D.S."/>
        </authorList>
    </citation>
    <scope>NUCLEOTIDE SEQUENCE [LARGE SCALE GENOMIC DNA]</scope>
    <source>
        <strain evidence="9">RWD-64-598 SS2</strain>
    </source>
</reference>
<dbReference type="RefSeq" id="XP_007767512.1">
    <property type="nucleotide sequence ID" value="XM_007769322.1"/>
</dbReference>
<evidence type="ECO:0000256" key="5">
    <source>
        <dbReference type="ARBA" id="ARBA00023242"/>
    </source>
</evidence>
<keyword evidence="2" id="KW-0812">Transmembrane</keyword>
<evidence type="ECO:0000256" key="2">
    <source>
        <dbReference type="ARBA" id="ARBA00022692"/>
    </source>
</evidence>
<protein>
    <recommendedName>
        <fullName evidence="10">DUF829-domain-containing protein</fullName>
    </recommendedName>
</protein>
<organism evidence="8 9">
    <name type="scientific">Coniophora puteana (strain RWD-64-598)</name>
    <name type="common">Brown rot fungus</name>
    <dbReference type="NCBI Taxonomy" id="741705"/>
    <lineage>
        <taxon>Eukaryota</taxon>
        <taxon>Fungi</taxon>
        <taxon>Dikarya</taxon>
        <taxon>Basidiomycota</taxon>
        <taxon>Agaricomycotina</taxon>
        <taxon>Agaricomycetes</taxon>
        <taxon>Agaricomycetidae</taxon>
        <taxon>Boletales</taxon>
        <taxon>Coniophorineae</taxon>
        <taxon>Coniophoraceae</taxon>
        <taxon>Coniophora</taxon>
    </lineage>
</organism>
<comment type="caution">
    <text evidence="8">The sequence shown here is derived from an EMBL/GenBank/DDBJ whole genome shotgun (WGS) entry which is preliminary data.</text>
</comment>
<keyword evidence="4" id="KW-0472">Membrane</keyword>
<evidence type="ECO:0000313" key="9">
    <source>
        <dbReference type="Proteomes" id="UP000053558"/>
    </source>
</evidence>
<dbReference type="InterPro" id="IPR008547">
    <property type="entry name" value="DUF829_TMEM53"/>
</dbReference>
<dbReference type="GO" id="GO:0005640">
    <property type="term" value="C:nuclear outer membrane"/>
    <property type="evidence" value="ECO:0007669"/>
    <property type="project" value="UniProtKB-SubCell"/>
</dbReference>
<keyword evidence="9" id="KW-1185">Reference proteome</keyword>
<dbReference type="InterPro" id="IPR029058">
    <property type="entry name" value="AB_hydrolase_fold"/>
</dbReference>
<evidence type="ECO:0000256" key="1">
    <source>
        <dbReference type="ARBA" id="ARBA00007387"/>
    </source>
</evidence>
<dbReference type="KEGG" id="cput:CONPUDRAFT_72705"/>
<comment type="similarity">
    <text evidence="1">Belongs to the TMEM53 family.</text>
</comment>
<dbReference type="SUPFAM" id="SSF53474">
    <property type="entry name" value="alpha/beta-Hydrolases"/>
    <property type="match status" value="1"/>
</dbReference>
<dbReference type="PANTHER" id="PTHR12265:SF30">
    <property type="entry name" value="TRANSMEMBRANE PROTEIN 53"/>
    <property type="match status" value="1"/>
</dbReference>